<gene>
    <name evidence="2" type="ORF">RIF23_03575</name>
</gene>
<sequence length="105" mass="11377">MAEIIEFGTEQGDTILVECSTSNSTIMDASGRDVMRYAEHNFERVLGKVRQVASGVAAELSDPEFRPAEVKVELGVKINAEAAVYIARASGEGSIKVTLTWRTEA</sequence>
<evidence type="ECO:0000313" key="3">
    <source>
        <dbReference type="Proteomes" id="UP001250214"/>
    </source>
</evidence>
<proteinExistence type="predicted"/>
<comment type="caution">
    <text evidence="2">The sequence shown here is derived from an EMBL/GenBank/DDBJ whole genome shotgun (WGS) entry which is preliminary data.</text>
</comment>
<dbReference type="RefSeq" id="WP_310910848.1">
    <property type="nucleotide sequence ID" value="NZ_JAVLVT010000001.1"/>
</dbReference>
<protein>
    <submittedName>
        <fullName evidence="2">CU044_2847 family protein</fullName>
    </submittedName>
</protein>
<dbReference type="Pfam" id="PF19493">
    <property type="entry name" value="Trypco1"/>
    <property type="match status" value="1"/>
</dbReference>
<dbReference type="Proteomes" id="UP001250214">
    <property type="component" value="Unassembled WGS sequence"/>
</dbReference>
<name>A0ABU2H250_9ACTN</name>
<evidence type="ECO:0000313" key="2">
    <source>
        <dbReference type="EMBL" id="MDS1269371.1"/>
    </source>
</evidence>
<feature type="domain" description="Trypsin-co-occurring" evidence="1">
    <location>
        <begin position="9"/>
        <end position="102"/>
    </location>
</feature>
<evidence type="ECO:0000259" key="1">
    <source>
        <dbReference type="Pfam" id="PF19493"/>
    </source>
</evidence>
<dbReference type="InterPro" id="IPR045794">
    <property type="entry name" value="Trypco1"/>
</dbReference>
<reference evidence="3" key="1">
    <citation type="submission" date="2023-07" db="EMBL/GenBank/DDBJ databases">
        <title>Novel species in the genus Lipingzhangella isolated from Sambhar Salt Lake.</title>
        <authorList>
            <person name="Jiya N."/>
            <person name="Kajale S."/>
            <person name="Sharma A."/>
        </authorList>
    </citation>
    <scope>NUCLEOTIDE SEQUENCE [LARGE SCALE GENOMIC DNA]</scope>
    <source>
        <strain evidence="3">LS1_29</strain>
    </source>
</reference>
<accession>A0ABU2H250</accession>
<organism evidence="2 3">
    <name type="scientific">Lipingzhangella rawalii</name>
    <dbReference type="NCBI Taxonomy" id="2055835"/>
    <lineage>
        <taxon>Bacteria</taxon>
        <taxon>Bacillati</taxon>
        <taxon>Actinomycetota</taxon>
        <taxon>Actinomycetes</taxon>
        <taxon>Streptosporangiales</taxon>
        <taxon>Nocardiopsidaceae</taxon>
        <taxon>Lipingzhangella</taxon>
    </lineage>
</organism>
<keyword evidence="3" id="KW-1185">Reference proteome</keyword>
<dbReference type="EMBL" id="JAVLVT010000001">
    <property type="protein sequence ID" value="MDS1269371.1"/>
    <property type="molecule type" value="Genomic_DNA"/>
</dbReference>
<dbReference type="NCBIfam" id="NF041216">
    <property type="entry name" value="CU044_2847_fam"/>
    <property type="match status" value="1"/>
</dbReference>